<dbReference type="AlphaFoldDB" id="A0A5N6L0R6"/>
<evidence type="ECO:0000256" key="8">
    <source>
        <dbReference type="PIRSR" id="PIRSR006468-1"/>
    </source>
</evidence>
<dbReference type="GO" id="GO:0052654">
    <property type="term" value="F:L-leucine-2-oxoglutarate transaminase activity"/>
    <property type="evidence" value="ECO:0007669"/>
    <property type="project" value="RHEA"/>
</dbReference>
<evidence type="ECO:0000256" key="2">
    <source>
        <dbReference type="ARBA" id="ARBA00009320"/>
    </source>
</evidence>
<keyword evidence="5 11" id="KW-0808">Transferase</keyword>
<dbReference type="InterPro" id="IPR018300">
    <property type="entry name" value="Aminotrans_IV_CS"/>
</dbReference>
<evidence type="ECO:0000313" key="12">
    <source>
        <dbReference type="EMBL" id="KAB8437357.1"/>
    </source>
</evidence>
<dbReference type="GO" id="GO:0052655">
    <property type="term" value="F:L-valine-2-oxoglutarate transaminase activity"/>
    <property type="evidence" value="ECO:0007669"/>
    <property type="project" value="RHEA"/>
</dbReference>
<dbReference type="FunFam" id="3.30.470.10:FF:000005">
    <property type="entry name" value="Branched-chain-amino-acid aminotransferase"/>
    <property type="match status" value="1"/>
</dbReference>
<evidence type="ECO:0000256" key="7">
    <source>
        <dbReference type="ARBA" id="ARBA00023304"/>
    </source>
</evidence>
<evidence type="ECO:0000256" key="6">
    <source>
        <dbReference type="ARBA" id="ARBA00022898"/>
    </source>
</evidence>
<evidence type="ECO:0000256" key="1">
    <source>
        <dbReference type="ARBA" id="ARBA00001933"/>
    </source>
</evidence>
<evidence type="ECO:0000256" key="3">
    <source>
        <dbReference type="ARBA" id="ARBA00022576"/>
    </source>
</evidence>
<dbReference type="Gene3D" id="3.20.10.10">
    <property type="entry name" value="D-amino Acid Aminotransferase, subunit A, domain 2"/>
    <property type="match status" value="1"/>
</dbReference>
<accession>A0A5N6L0R6</accession>
<comment type="catalytic activity">
    <reaction evidence="11">
        <text>L-leucine + 2-oxoglutarate = 4-methyl-2-oxopentanoate + L-glutamate</text>
        <dbReference type="Rhea" id="RHEA:18321"/>
        <dbReference type="ChEBI" id="CHEBI:16810"/>
        <dbReference type="ChEBI" id="CHEBI:17865"/>
        <dbReference type="ChEBI" id="CHEBI:29985"/>
        <dbReference type="ChEBI" id="CHEBI:57427"/>
        <dbReference type="EC" id="2.6.1.42"/>
    </reaction>
</comment>
<comment type="cofactor">
    <cofactor evidence="1 10">
        <name>pyridoxal 5'-phosphate</name>
        <dbReference type="ChEBI" id="CHEBI:597326"/>
    </cofactor>
</comment>
<dbReference type="GO" id="GO:0009098">
    <property type="term" value="P:L-leucine biosynthetic process"/>
    <property type="evidence" value="ECO:0007669"/>
    <property type="project" value="TreeGrafter"/>
</dbReference>
<gene>
    <name evidence="12" type="ORF">FH972_025037</name>
</gene>
<reference evidence="12 13" key="1">
    <citation type="submission" date="2019-06" db="EMBL/GenBank/DDBJ databases">
        <title>A chromosomal-level reference genome of Carpinus fangiana (Coryloideae, Betulaceae).</title>
        <authorList>
            <person name="Yang X."/>
            <person name="Wang Z."/>
            <person name="Zhang L."/>
            <person name="Hao G."/>
            <person name="Liu J."/>
            <person name="Yang Y."/>
        </authorList>
    </citation>
    <scope>NUCLEOTIDE SEQUENCE [LARGE SCALE GENOMIC DNA]</scope>
    <source>
        <strain evidence="12">Cfa_2016G</strain>
        <tissue evidence="12">Leaf</tissue>
    </source>
</reference>
<dbReference type="PANTHER" id="PTHR11825">
    <property type="entry name" value="SUBGROUP IIII AMINOTRANSFERASE"/>
    <property type="match status" value="1"/>
</dbReference>
<evidence type="ECO:0000313" key="13">
    <source>
        <dbReference type="Proteomes" id="UP000327013"/>
    </source>
</evidence>
<evidence type="ECO:0000256" key="9">
    <source>
        <dbReference type="RuleBase" id="RU004106"/>
    </source>
</evidence>
<dbReference type="CDD" id="cd01557">
    <property type="entry name" value="BCAT_beta_family"/>
    <property type="match status" value="1"/>
</dbReference>
<dbReference type="GO" id="GO:0052656">
    <property type="term" value="F:L-isoleucine-2-oxoglutarate transaminase activity"/>
    <property type="evidence" value="ECO:0007669"/>
    <property type="project" value="RHEA"/>
</dbReference>
<dbReference type="PIRSF" id="PIRSF006468">
    <property type="entry name" value="BCAT1"/>
    <property type="match status" value="1"/>
</dbReference>
<dbReference type="InterPro" id="IPR033939">
    <property type="entry name" value="BCAT_family"/>
</dbReference>
<protein>
    <recommendedName>
        <fullName evidence="11">Branched-chain-amino-acid aminotransferase</fullName>
        <ecNumber evidence="11">2.6.1.42</ecNumber>
    </recommendedName>
</protein>
<dbReference type="GO" id="GO:0005739">
    <property type="term" value="C:mitochondrion"/>
    <property type="evidence" value="ECO:0007669"/>
    <property type="project" value="TreeGrafter"/>
</dbReference>
<comment type="catalytic activity">
    <reaction evidence="11">
        <text>L-isoleucine + 2-oxoglutarate = (S)-3-methyl-2-oxopentanoate + L-glutamate</text>
        <dbReference type="Rhea" id="RHEA:24801"/>
        <dbReference type="ChEBI" id="CHEBI:16810"/>
        <dbReference type="ChEBI" id="CHEBI:29985"/>
        <dbReference type="ChEBI" id="CHEBI:35146"/>
        <dbReference type="ChEBI" id="CHEBI:58045"/>
        <dbReference type="EC" id="2.6.1.42"/>
    </reaction>
</comment>
<dbReference type="Pfam" id="PF01063">
    <property type="entry name" value="Aminotran_4"/>
    <property type="match status" value="1"/>
</dbReference>
<dbReference type="NCBIfam" id="NF009897">
    <property type="entry name" value="PRK13357.1"/>
    <property type="match status" value="1"/>
</dbReference>
<organism evidence="12 13">
    <name type="scientific">Carpinus fangiana</name>
    <dbReference type="NCBI Taxonomy" id="176857"/>
    <lineage>
        <taxon>Eukaryota</taxon>
        <taxon>Viridiplantae</taxon>
        <taxon>Streptophyta</taxon>
        <taxon>Embryophyta</taxon>
        <taxon>Tracheophyta</taxon>
        <taxon>Spermatophyta</taxon>
        <taxon>Magnoliopsida</taxon>
        <taxon>eudicotyledons</taxon>
        <taxon>Gunneridae</taxon>
        <taxon>Pentapetalae</taxon>
        <taxon>rosids</taxon>
        <taxon>fabids</taxon>
        <taxon>Fagales</taxon>
        <taxon>Betulaceae</taxon>
        <taxon>Carpinus</taxon>
    </lineage>
</organism>
<keyword evidence="13" id="KW-1185">Reference proteome</keyword>
<dbReference type="InterPro" id="IPR036038">
    <property type="entry name" value="Aminotransferase-like"/>
</dbReference>
<dbReference type="InterPro" id="IPR043131">
    <property type="entry name" value="BCAT-like_N"/>
</dbReference>
<dbReference type="Proteomes" id="UP000327013">
    <property type="component" value="Unassembled WGS sequence"/>
</dbReference>
<evidence type="ECO:0000256" key="10">
    <source>
        <dbReference type="RuleBase" id="RU004516"/>
    </source>
</evidence>
<dbReference type="InterPro" id="IPR005786">
    <property type="entry name" value="B_amino_transII"/>
</dbReference>
<dbReference type="OrthoDB" id="1690049at2759"/>
<comment type="catalytic activity">
    <reaction evidence="11">
        <text>L-valine + 2-oxoglutarate = 3-methyl-2-oxobutanoate + L-glutamate</text>
        <dbReference type="Rhea" id="RHEA:24813"/>
        <dbReference type="ChEBI" id="CHEBI:11851"/>
        <dbReference type="ChEBI" id="CHEBI:16810"/>
        <dbReference type="ChEBI" id="CHEBI:29985"/>
        <dbReference type="ChEBI" id="CHEBI:57762"/>
        <dbReference type="EC" id="2.6.1.42"/>
    </reaction>
</comment>
<dbReference type="InterPro" id="IPR001544">
    <property type="entry name" value="Aminotrans_IV"/>
</dbReference>
<dbReference type="FunFam" id="3.20.10.10:FF:000004">
    <property type="entry name" value="Branched-chain-amino-acid aminotransferase"/>
    <property type="match status" value="1"/>
</dbReference>
<comment type="similarity">
    <text evidence="2 9">Belongs to the class-IV pyridoxal-phosphate-dependent aminotransferase family.</text>
</comment>
<keyword evidence="4 11" id="KW-0028">Amino-acid biosynthesis</keyword>
<keyword evidence="3 11" id="KW-0032">Aminotransferase</keyword>
<dbReference type="EC" id="2.6.1.42" evidence="11"/>
<dbReference type="SUPFAM" id="SSF56752">
    <property type="entry name" value="D-aminoacid aminotransferase-like PLP-dependent enzymes"/>
    <property type="match status" value="1"/>
</dbReference>
<evidence type="ECO:0000256" key="4">
    <source>
        <dbReference type="ARBA" id="ARBA00022605"/>
    </source>
</evidence>
<keyword evidence="7 11" id="KW-0100">Branched-chain amino acid biosynthesis</keyword>
<name>A0A5N6L0R6_9ROSI</name>
<evidence type="ECO:0000256" key="11">
    <source>
        <dbReference type="RuleBase" id="RU004517"/>
    </source>
</evidence>
<dbReference type="InterPro" id="IPR043132">
    <property type="entry name" value="BCAT-like_C"/>
</dbReference>
<sequence>MSRTLARPLASLRSLRCARTSLPLGIRKASNAPPDAAALKKLPDIDASKLEITKTTSPKEPRPANELIFGRNFTDHMLSIEWTASDGWLPPRITPYQNLSLDPATCVLHYAFEAFEGMKAYKDSTGALRLFRPDKNMARLNRSAARIALPAFDGAQFIELIKRFVALDARFIPAQRGYSLYLRPNIIGTQRTLGVGPPGSALLYLIASPVGPYYPSGFKAVSLEATTESVRAWPGGVGDKKLGANYAPGIVPQMEAARRGFAQNLWLFKEGEEEYVTEVGTMNLFAVFKDKATGQKELITAPLDGTILDGVTRDSILALARERLVPEGWKVTERRFTMNEVNQAATDGTLEEVFGAGTAAVVSPVRNISWRGKLVDCGLKGDSEAGELAQRVKGWIEGIQYGDEEHPWSVKI</sequence>
<dbReference type="PANTHER" id="PTHR11825:SF44">
    <property type="entry name" value="BRANCHED-CHAIN-AMINO-ACID AMINOTRANSFERASE"/>
    <property type="match status" value="1"/>
</dbReference>
<dbReference type="Gene3D" id="3.30.470.10">
    <property type="match status" value="1"/>
</dbReference>
<dbReference type="GO" id="GO:0009099">
    <property type="term" value="P:L-valine biosynthetic process"/>
    <property type="evidence" value="ECO:0007669"/>
    <property type="project" value="TreeGrafter"/>
</dbReference>
<feature type="modified residue" description="N6-(pyridoxal phosphate)lysine" evidence="8">
    <location>
        <position position="241"/>
    </location>
</feature>
<dbReference type="EMBL" id="VIBQ01000036">
    <property type="protein sequence ID" value="KAB8437357.1"/>
    <property type="molecule type" value="Genomic_DNA"/>
</dbReference>
<keyword evidence="6 10" id="KW-0663">Pyridoxal phosphate</keyword>
<dbReference type="NCBIfam" id="TIGR01123">
    <property type="entry name" value="ilvE_II"/>
    <property type="match status" value="1"/>
</dbReference>
<dbReference type="PROSITE" id="PS00770">
    <property type="entry name" value="AA_TRANSFER_CLASS_4"/>
    <property type="match status" value="1"/>
</dbReference>
<proteinExistence type="inferred from homology"/>
<comment type="caution">
    <text evidence="12">The sequence shown here is derived from an EMBL/GenBank/DDBJ whole genome shotgun (WGS) entry which is preliminary data.</text>
</comment>
<evidence type="ECO:0000256" key="5">
    <source>
        <dbReference type="ARBA" id="ARBA00022679"/>
    </source>
</evidence>